<evidence type="ECO:0000256" key="3">
    <source>
        <dbReference type="ARBA" id="ARBA00004906"/>
    </source>
</evidence>
<dbReference type="GO" id="GO:0061630">
    <property type="term" value="F:ubiquitin protein ligase activity"/>
    <property type="evidence" value="ECO:0007669"/>
    <property type="project" value="UniProtKB-EC"/>
</dbReference>
<dbReference type="PANTHER" id="PTHR46913">
    <property type="entry name" value="RING-H2 FINGER PROTEIN ATL16"/>
    <property type="match status" value="1"/>
</dbReference>
<dbReference type="Proteomes" id="UP000595140">
    <property type="component" value="Unassembled WGS sequence"/>
</dbReference>
<evidence type="ECO:0000259" key="17">
    <source>
        <dbReference type="PROSITE" id="PS50089"/>
    </source>
</evidence>
<evidence type="ECO:0000256" key="14">
    <source>
        <dbReference type="PROSITE-ProRule" id="PRU00175"/>
    </source>
</evidence>
<evidence type="ECO:0000256" key="12">
    <source>
        <dbReference type="ARBA" id="ARBA00023136"/>
    </source>
</evidence>
<keyword evidence="10" id="KW-0862">Zinc</keyword>
<dbReference type="OrthoDB" id="8062037at2759"/>
<dbReference type="GO" id="GO:0016567">
    <property type="term" value="P:protein ubiquitination"/>
    <property type="evidence" value="ECO:0007669"/>
    <property type="project" value="UniProtKB-UniPathway"/>
</dbReference>
<evidence type="ECO:0000256" key="15">
    <source>
        <dbReference type="SAM" id="MobiDB-lite"/>
    </source>
</evidence>
<reference evidence="18 19" key="1">
    <citation type="submission" date="2018-04" db="EMBL/GenBank/DDBJ databases">
        <authorList>
            <person name="Vogel A."/>
        </authorList>
    </citation>
    <scope>NUCLEOTIDE SEQUENCE [LARGE SCALE GENOMIC DNA]</scope>
</reference>
<dbReference type="CDD" id="cd16461">
    <property type="entry name" value="RING-H2_EL5-like"/>
    <property type="match status" value="1"/>
</dbReference>
<gene>
    <name evidence="18" type="ORF">CCAM_LOCUS10745</name>
</gene>
<feature type="transmembrane region" description="Helical" evidence="16">
    <location>
        <begin position="23"/>
        <end position="44"/>
    </location>
</feature>
<feature type="region of interest" description="Disordered" evidence="15">
    <location>
        <begin position="232"/>
        <end position="256"/>
    </location>
</feature>
<evidence type="ECO:0000313" key="19">
    <source>
        <dbReference type="Proteomes" id="UP000595140"/>
    </source>
</evidence>
<evidence type="ECO:0000256" key="4">
    <source>
        <dbReference type="ARBA" id="ARBA00012483"/>
    </source>
</evidence>
<keyword evidence="11 16" id="KW-1133">Transmembrane helix</keyword>
<sequence length="256" mass="27756">MADPSEAGGMLNDSTMLAITGKAMVVAVISLFFAVVCVFLFHLYTRWLHSRQRGGGGRRPTTAGRSHRRQEEERPALGRGLDPSVLKTIPVITFGAKEVKEEVECSVCLSLVCEGEKGKVLPQCSHWFHGDCIDMWFQSHSTCPLCRNPVSEIPAEGKSPVTGGSLLGPCLREPPRGPISTQIPCSSSSSSTSSRPEGSLVIDIPREIVGEDDEHKSSPMATRLKSFRRLLSMGKRAGPSSPTSHLDLEQGMKSQI</sequence>
<evidence type="ECO:0000256" key="6">
    <source>
        <dbReference type="ARBA" id="ARBA00022692"/>
    </source>
</evidence>
<comment type="catalytic activity">
    <reaction evidence="1">
        <text>S-ubiquitinyl-[E2 ubiquitin-conjugating enzyme]-L-cysteine + [acceptor protein]-L-lysine = [E2 ubiquitin-conjugating enzyme]-L-cysteine + N(6)-ubiquitinyl-[acceptor protein]-L-lysine.</text>
        <dbReference type="EC" id="2.3.2.27"/>
    </reaction>
</comment>
<evidence type="ECO:0000256" key="9">
    <source>
        <dbReference type="ARBA" id="ARBA00022786"/>
    </source>
</evidence>
<keyword evidence="12 16" id="KW-0472">Membrane</keyword>
<feature type="region of interest" description="Disordered" evidence="15">
    <location>
        <begin position="51"/>
        <end position="81"/>
    </location>
</feature>
<evidence type="ECO:0000256" key="11">
    <source>
        <dbReference type="ARBA" id="ARBA00022989"/>
    </source>
</evidence>
<dbReference type="GO" id="GO:0008270">
    <property type="term" value="F:zinc ion binding"/>
    <property type="evidence" value="ECO:0007669"/>
    <property type="project" value="UniProtKB-KW"/>
</dbReference>
<evidence type="ECO:0000313" key="18">
    <source>
        <dbReference type="EMBL" id="VFQ68969.1"/>
    </source>
</evidence>
<keyword evidence="7" id="KW-0479">Metal-binding</keyword>
<feature type="region of interest" description="Disordered" evidence="15">
    <location>
        <begin position="178"/>
        <end position="201"/>
    </location>
</feature>
<evidence type="ECO:0000256" key="5">
    <source>
        <dbReference type="ARBA" id="ARBA00022679"/>
    </source>
</evidence>
<dbReference type="GO" id="GO:0016020">
    <property type="term" value="C:membrane"/>
    <property type="evidence" value="ECO:0007669"/>
    <property type="project" value="UniProtKB-SubCell"/>
</dbReference>
<dbReference type="Gene3D" id="3.30.40.10">
    <property type="entry name" value="Zinc/RING finger domain, C3HC4 (zinc finger)"/>
    <property type="match status" value="1"/>
</dbReference>
<keyword evidence="5" id="KW-0808">Transferase</keyword>
<dbReference type="InterPro" id="IPR044600">
    <property type="entry name" value="ATL1/ATL16-like"/>
</dbReference>
<feature type="domain" description="RING-type" evidence="17">
    <location>
        <begin position="105"/>
        <end position="147"/>
    </location>
</feature>
<keyword evidence="19" id="KW-1185">Reference proteome</keyword>
<dbReference type="SUPFAM" id="SSF57850">
    <property type="entry name" value="RING/U-box"/>
    <property type="match status" value="1"/>
</dbReference>
<dbReference type="PANTHER" id="PTHR46913:SF1">
    <property type="entry name" value="RING-H2 FINGER PROTEIN ATL16"/>
    <property type="match status" value="1"/>
</dbReference>
<organism evidence="18 19">
    <name type="scientific">Cuscuta campestris</name>
    <dbReference type="NCBI Taxonomy" id="132261"/>
    <lineage>
        <taxon>Eukaryota</taxon>
        <taxon>Viridiplantae</taxon>
        <taxon>Streptophyta</taxon>
        <taxon>Embryophyta</taxon>
        <taxon>Tracheophyta</taxon>
        <taxon>Spermatophyta</taxon>
        <taxon>Magnoliopsida</taxon>
        <taxon>eudicotyledons</taxon>
        <taxon>Gunneridae</taxon>
        <taxon>Pentapetalae</taxon>
        <taxon>asterids</taxon>
        <taxon>lamiids</taxon>
        <taxon>Solanales</taxon>
        <taxon>Convolvulaceae</taxon>
        <taxon>Cuscuteae</taxon>
        <taxon>Cuscuta</taxon>
        <taxon>Cuscuta subgen. Grammica</taxon>
        <taxon>Cuscuta sect. Cleistogrammica</taxon>
    </lineage>
</organism>
<dbReference type="AlphaFoldDB" id="A0A484KZ08"/>
<evidence type="ECO:0000256" key="16">
    <source>
        <dbReference type="SAM" id="Phobius"/>
    </source>
</evidence>
<keyword evidence="9" id="KW-0833">Ubl conjugation pathway</keyword>
<comment type="pathway">
    <text evidence="3">Protein modification; protein ubiquitination.</text>
</comment>
<dbReference type="EC" id="2.3.2.27" evidence="4"/>
<evidence type="ECO:0000256" key="8">
    <source>
        <dbReference type="ARBA" id="ARBA00022771"/>
    </source>
</evidence>
<accession>A0A484KZ08</accession>
<evidence type="ECO:0000256" key="1">
    <source>
        <dbReference type="ARBA" id="ARBA00000900"/>
    </source>
</evidence>
<evidence type="ECO:0000256" key="13">
    <source>
        <dbReference type="ARBA" id="ARBA00024209"/>
    </source>
</evidence>
<protein>
    <recommendedName>
        <fullName evidence="4">RING-type E3 ubiquitin transferase</fullName>
        <ecNumber evidence="4">2.3.2.27</ecNumber>
    </recommendedName>
</protein>
<comment type="subcellular location">
    <subcellularLocation>
        <location evidence="2">Membrane</location>
        <topology evidence="2">Single-pass membrane protein</topology>
    </subcellularLocation>
</comment>
<proteinExistence type="inferred from homology"/>
<name>A0A484KZ08_9ASTE</name>
<evidence type="ECO:0000256" key="10">
    <source>
        <dbReference type="ARBA" id="ARBA00022833"/>
    </source>
</evidence>
<evidence type="ECO:0000256" key="2">
    <source>
        <dbReference type="ARBA" id="ARBA00004167"/>
    </source>
</evidence>
<keyword evidence="6 16" id="KW-0812">Transmembrane</keyword>
<dbReference type="UniPathway" id="UPA00143"/>
<dbReference type="PROSITE" id="PS50089">
    <property type="entry name" value="ZF_RING_2"/>
    <property type="match status" value="1"/>
</dbReference>
<keyword evidence="8 14" id="KW-0863">Zinc-finger</keyword>
<dbReference type="SMART" id="SM00184">
    <property type="entry name" value="RING"/>
    <property type="match status" value="1"/>
</dbReference>
<dbReference type="InterPro" id="IPR001841">
    <property type="entry name" value="Znf_RING"/>
</dbReference>
<dbReference type="Pfam" id="PF13639">
    <property type="entry name" value="zf-RING_2"/>
    <property type="match status" value="1"/>
</dbReference>
<dbReference type="EMBL" id="OOIL02000758">
    <property type="protein sequence ID" value="VFQ68969.1"/>
    <property type="molecule type" value="Genomic_DNA"/>
</dbReference>
<dbReference type="InterPro" id="IPR013083">
    <property type="entry name" value="Znf_RING/FYVE/PHD"/>
</dbReference>
<evidence type="ECO:0000256" key="7">
    <source>
        <dbReference type="ARBA" id="ARBA00022723"/>
    </source>
</evidence>
<comment type="similarity">
    <text evidence="13">Belongs to the RING-type zinc finger family. ATL subfamily.</text>
</comment>